<reference evidence="2" key="1">
    <citation type="submission" date="2018-04" db="EMBL/GenBank/DDBJ databases">
        <title>Whole genome sequencing of Hypsizygus marmoreus.</title>
        <authorList>
            <person name="Choi I.-G."/>
            <person name="Min B."/>
            <person name="Kim J.-G."/>
            <person name="Kim S."/>
            <person name="Oh Y.-L."/>
            <person name="Kong W.-S."/>
            <person name="Park H."/>
            <person name="Jeong J."/>
            <person name="Song E.-S."/>
        </authorList>
    </citation>
    <scope>NUCLEOTIDE SEQUENCE [LARGE SCALE GENOMIC DNA]</scope>
    <source>
        <strain evidence="2">51987-8</strain>
    </source>
</reference>
<proteinExistence type="predicted"/>
<protein>
    <submittedName>
        <fullName evidence="2">Uncharacterized protein</fullName>
    </submittedName>
</protein>
<dbReference type="InParanoid" id="A0A369K5G6"/>
<dbReference type="EMBL" id="LUEZ02000010">
    <property type="protein sequence ID" value="RDB28822.1"/>
    <property type="molecule type" value="Genomic_DNA"/>
</dbReference>
<keyword evidence="3" id="KW-1185">Reference proteome</keyword>
<sequence length="721" mass="82211">MYSNARKTKKIAANAMESPHKTKTTRIEGGKGAPIIFASHLPLANVVQCDKPNADICVHLDVPNDDIITADRREARHAATVEGVDDEDAPGLERCNCQRDRPVYNTESLPENVAEEDYRTIFNGAYDEELPDDEEPEYTFDGDEDDEVVQPFDEIRDPNGEIDLNDDGIEEAAFNKKQGTYVFPPSQAEAEAAFNDLKMILKPPRKKGKGYRRCELDEVTRMRMEGVKMFLGTYILFEKTCPNRAGNWMQASVETIQVHGETTHHARNLREWARSFINDREEIPANRFGNGGKSAIDDEDLAQEIHLHLQSIGKYIKAEHIVQFCNTPEMLTRLKRTRTISLATARRWLARMGYRWKHNHKGQYADGHERGDVVDYRQKVFLPKMAEYEARTRRWTEEHGWDIPLGIVCAIVIWYHDESIYYAHDRRQSGWYHIDASPVPYTKGEGVSLMVADFISADYGWLRSLDGKRSARVIFKPGKGQEGYFTNEDIIAQAEAAMQILAERSGEDHILIYDNATTHLKRADEALSASKMPKFPSKPETNFGVHVNVVGTDGRPVYGPDGKLLKQKIPMRNGRFRDGSEQEFYFPAGNPQAGLFKGMARILTERGYDISQKKAQCGKSFSNCPEGAKDCCCRRMLYNEPDFVEEEPLLQTYGKSRGCPVHFLPKFHCELSFLEQCWGYSKRSYRMLPPSSKEDVLEKNVVDCLDAVPLITMRRRVPNLI</sequence>
<feature type="compositionally biased region" description="Basic residues" evidence="1">
    <location>
        <begin position="1"/>
        <end position="10"/>
    </location>
</feature>
<dbReference type="OrthoDB" id="10039611at2759"/>
<comment type="caution">
    <text evidence="2">The sequence shown here is derived from an EMBL/GenBank/DDBJ whole genome shotgun (WGS) entry which is preliminary data.</text>
</comment>
<dbReference type="AlphaFoldDB" id="A0A369K5G6"/>
<name>A0A369K5G6_HYPMA</name>
<evidence type="ECO:0000256" key="1">
    <source>
        <dbReference type="SAM" id="MobiDB-lite"/>
    </source>
</evidence>
<dbReference type="Proteomes" id="UP000076154">
    <property type="component" value="Unassembled WGS sequence"/>
</dbReference>
<dbReference type="GO" id="GO:0003676">
    <property type="term" value="F:nucleic acid binding"/>
    <property type="evidence" value="ECO:0007669"/>
    <property type="project" value="InterPro"/>
</dbReference>
<evidence type="ECO:0000313" key="2">
    <source>
        <dbReference type="EMBL" id="RDB28822.1"/>
    </source>
</evidence>
<dbReference type="Gene3D" id="3.30.420.10">
    <property type="entry name" value="Ribonuclease H-like superfamily/Ribonuclease H"/>
    <property type="match status" value="1"/>
</dbReference>
<dbReference type="InterPro" id="IPR036397">
    <property type="entry name" value="RNaseH_sf"/>
</dbReference>
<dbReference type="PANTHER" id="PTHR35871">
    <property type="entry name" value="EXPRESSED PROTEIN"/>
    <property type="match status" value="1"/>
</dbReference>
<evidence type="ECO:0000313" key="3">
    <source>
        <dbReference type="Proteomes" id="UP000076154"/>
    </source>
</evidence>
<dbReference type="PANTHER" id="PTHR35871:SF1">
    <property type="entry name" value="CXC1-LIKE CYSTEINE CLUSTER ASSOCIATED WITH KDZ TRANSPOSASES DOMAIN-CONTAINING PROTEIN"/>
    <property type="match status" value="1"/>
</dbReference>
<organism evidence="2 3">
    <name type="scientific">Hypsizygus marmoreus</name>
    <name type="common">White beech mushroom</name>
    <name type="synonym">Agaricus marmoreus</name>
    <dbReference type="NCBI Taxonomy" id="39966"/>
    <lineage>
        <taxon>Eukaryota</taxon>
        <taxon>Fungi</taxon>
        <taxon>Dikarya</taxon>
        <taxon>Basidiomycota</taxon>
        <taxon>Agaricomycotina</taxon>
        <taxon>Agaricomycetes</taxon>
        <taxon>Agaricomycetidae</taxon>
        <taxon>Agaricales</taxon>
        <taxon>Tricholomatineae</taxon>
        <taxon>Lyophyllaceae</taxon>
        <taxon>Hypsizygus</taxon>
    </lineage>
</organism>
<gene>
    <name evidence="2" type="ORF">Hypma_015379</name>
</gene>
<feature type="region of interest" description="Disordered" evidence="1">
    <location>
        <begin position="1"/>
        <end position="27"/>
    </location>
</feature>
<accession>A0A369K5G6</accession>